<keyword evidence="5 6" id="KW-0456">Lyase</keyword>
<dbReference type="Gene3D" id="3.30.1360.20">
    <property type="entry name" value="Transcriptional coactivator/pterin dehydratase"/>
    <property type="match status" value="1"/>
</dbReference>
<dbReference type="InterPro" id="IPR001533">
    <property type="entry name" value="Pterin_deHydtase"/>
</dbReference>
<dbReference type="SUPFAM" id="SSF55248">
    <property type="entry name" value="PCD-like"/>
    <property type="match status" value="1"/>
</dbReference>
<organism evidence="6 7">
    <name type="scientific">Streptomyces hazeniae</name>
    <dbReference type="NCBI Taxonomy" id="3075538"/>
    <lineage>
        <taxon>Bacteria</taxon>
        <taxon>Bacillati</taxon>
        <taxon>Actinomycetota</taxon>
        <taxon>Actinomycetes</taxon>
        <taxon>Kitasatosporales</taxon>
        <taxon>Streptomycetaceae</taxon>
        <taxon>Streptomyces</taxon>
    </lineage>
</organism>
<evidence type="ECO:0000313" key="7">
    <source>
        <dbReference type="Proteomes" id="UP001183414"/>
    </source>
</evidence>
<sequence>MAPEALSRQQIDEALSGLPGWQADGDTLARTYAFDTHLPAAAMALHVAMIQDELNHHAELTLGYNRLGIAVNTHSAGGRITELDTTLARRITEIAAGHGAR</sequence>
<keyword evidence="7" id="KW-1185">Reference proteome</keyword>
<comment type="catalytic activity">
    <reaction evidence="1">
        <text>(4aS,6R)-4a-hydroxy-L-erythro-5,6,7,8-tetrahydrobiopterin = (6R)-L-erythro-6,7-dihydrobiopterin + H2O</text>
        <dbReference type="Rhea" id="RHEA:11920"/>
        <dbReference type="ChEBI" id="CHEBI:15377"/>
        <dbReference type="ChEBI" id="CHEBI:15642"/>
        <dbReference type="ChEBI" id="CHEBI:43120"/>
        <dbReference type="EC" id="4.2.1.96"/>
    </reaction>
</comment>
<dbReference type="PANTHER" id="PTHR12599">
    <property type="entry name" value="PTERIN-4-ALPHA-CARBINOLAMINE DEHYDRATASE"/>
    <property type="match status" value="1"/>
</dbReference>
<evidence type="ECO:0000256" key="4">
    <source>
        <dbReference type="ARBA" id="ARBA00021735"/>
    </source>
</evidence>
<evidence type="ECO:0000256" key="5">
    <source>
        <dbReference type="ARBA" id="ARBA00023239"/>
    </source>
</evidence>
<accession>A0ABU2NSZ8</accession>
<dbReference type="NCBIfam" id="NF002017">
    <property type="entry name" value="PRK00823.1-2"/>
    <property type="match status" value="1"/>
</dbReference>
<evidence type="ECO:0000256" key="3">
    <source>
        <dbReference type="ARBA" id="ARBA00013252"/>
    </source>
</evidence>
<gene>
    <name evidence="6" type="ORF">RM572_15245</name>
</gene>
<dbReference type="EMBL" id="JAVREQ010000012">
    <property type="protein sequence ID" value="MDT0380116.1"/>
    <property type="molecule type" value="Genomic_DNA"/>
</dbReference>
<comment type="similarity">
    <text evidence="2">Belongs to the pterin-4-alpha-carbinolamine dehydratase family.</text>
</comment>
<dbReference type="CDD" id="cd00488">
    <property type="entry name" value="PCD_DCoH"/>
    <property type="match status" value="1"/>
</dbReference>
<comment type="caution">
    <text evidence="6">The sequence shown here is derived from an EMBL/GenBank/DDBJ whole genome shotgun (WGS) entry which is preliminary data.</text>
</comment>
<proteinExistence type="inferred from homology"/>
<protein>
    <recommendedName>
        <fullName evidence="4">Putative pterin-4-alpha-carbinolamine dehydratase</fullName>
        <ecNumber evidence="3">4.2.1.96</ecNumber>
    </recommendedName>
</protein>
<dbReference type="Proteomes" id="UP001183414">
    <property type="component" value="Unassembled WGS sequence"/>
</dbReference>
<dbReference type="GO" id="GO:0008124">
    <property type="term" value="F:4-alpha-hydroxytetrahydrobiopterin dehydratase activity"/>
    <property type="evidence" value="ECO:0007669"/>
    <property type="project" value="UniProtKB-EC"/>
</dbReference>
<evidence type="ECO:0000256" key="1">
    <source>
        <dbReference type="ARBA" id="ARBA00001554"/>
    </source>
</evidence>
<name>A0ABU2NSZ8_9ACTN</name>
<dbReference type="Pfam" id="PF01329">
    <property type="entry name" value="Pterin_4a"/>
    <property type="match status" value="1"/>
</dbReference>
<dbReference type="PANTHER" id="PTHR12599:SF0">
    <property type="entry name" value="PTERIN-4-ALPHA-CARBINOLAMINE DEHYDRATASE"/>
    <property type="match status" value="1"/>
</dbReference>
<reference evidence="7" key="1">
    <citation type="submission" date="2023-07" db="EMBL/GenBank/DDBJ databases">
        <title>30 novel species of actinomycetes from the DSMZ collection.</title>
        <authorList>
            <person name="Nouioui I."/>
        </authorList>
    </citation>
    <scope>NUCLEOTIDE SEQUENCE [LARGE SCALE GENOMIC DNA]</scope>
    <source>
        <strain evidence="7">DSM 42041</strain>
    </source>
</reference>
<evidence type="ECO:0000313" key="6">
    <source>
        <dbReference type="EMBL" id="MDT0380116.1"/>
    </source>
</evidence>
<dbReference type="InterPro" id="IPR036428">
    <property type="entry name" value="PCD_sf"/>
</dbReference>
<dbReference type="EC" id="4.2.1.96" evidence="3"/>
<dbReference type="RefSeq" id="WP_311673891.1">
    <property type="nucleotide sequence ID" value="NZ_JAVREQ010000012.1"/>
</dbReference>
<evidence type="ECO:0000256" key="2">
    <source>
        <dbReference type="ARBA" id="ARBA00006472"/>
    </source>
</evidence>